<proteinExistence type="predicted"/>
<evidence type="ECO:0000313" key="3">
    <source>
        <dbReference type="EMBL" id="OXM17352.1"/>
    </source>
</evidence>
<dbReference type="Pfam" id="PF06114">
    <property type="entry name" value="Peptidase_M78"/>
    <property type="match status" value="1"/>
</dbReference>
<dbReference type="PANTHER" id="PTHR43236">
    <property type="entry name" value="ANTITOXIN HIGA1"/>
    <property type="match status" value="1"/>
</dbReference>
<evidence type="ECO:0000256" key="1">
    <source>
        <dbReference type="SAM" id="Coils"/>
    </source>
</evidence>
<name>A0A229P514_9BACL</name>
<gene>
    <name evidence="3" type="ORF">CGZ75_12330</name>
</gene>
<protein>
    <recommendedName>
        <fullName evidence="2">IrrE N-terminal-like domain-containing protein</fullName>
    </recommendedName>
</protein>
<sequence length="235" mass="27512">MANELLRELGNPPPPIDPFWIALEMGWKVAYDDVRGAAGMTYKIKKKSGMKYAIFISDKADLSFPEDTIYRRDRFTLAHEIGHILMHPKFEWNQIADPELDSKIEVEANWFASRLLMPDYAFQSVMDLTATSVMAKFDVNLSAAKKRLDKLDERIKERLTQEVSLFYGWQQEHIEDKSLFVIPENDFKYYSEIFMMEAAAMAEVDMELRICRHCEDVLIRDWFGYFCVSCVLYDI</sequence>
<comment type="caution">
    <text evidence="3">The sequence shown here is derived from an EMBL/GenBank/DDBJ whole genome shotgun (WGS) entry which is preliminary data.</text>
</comment>
<accession>A0A229P514</accession>
<evidence type="ECO:0000313" key="4">
    <source>
        <dbReference type="Proteomes" id="UP000215145"/>
    </source>
</evidence>
<evidence type="ECO:0000259" key="2">
    <source>
        <dbReference type="Pfam" id="PF06114"/>
    </source>
</evidence>
<reference evidence="3 4" key="1">
    <citation type="submission" date="2017-07" db="EMBL/GenBank/DDBJ databases">
        <title>Paenibacillus herberti R33 genome sequencing and assembly.</title>
        <authorList>
            <person name="Su W."/>
        </authorList>
    </citation>
    <scope>NUCLEOTIDE SEQUENCE [LARGE SCALE GENOMIC DNA]</scope>
    <source>
        <strain evidence="3 4">R33</strain>
    </source>
</reference>
<keyword evidence="4" id="KW-1185">Reference proteome</keyword>
<keyword evidence="1" id="KW-0175">Coiled coil</keyword>
<dbReference type="AlphaFoldDB" id="A0A229P514"/>
<dbReference type="InterPro" id="IPR010359">
    <property type="entry name" value="IrrE_HExxH"/>
</dbReference>
<feature type="coiled-coil region" evidence="1">
    <location>
        <begin position="134"/>
        <end position="161"/>
    </location>
</feature>
<dbReference type="PANTHER" id="PTHR43236:SF2">
    <property type="entry name" value="BLL0069 PROTEIN"/>
    <property type="match status" value="1"/>
</dbReference>
<dbReference type="InterPro" id="IPR052345">
    <property type="entry name" value="Rad_response_metalloprotease"/>
</dbReference>
<organism evidence="3 4">
    <name type="scientific">Paenibacillus herberti</name>
    <dbReference type="NCBI Taxonomy" id="1619309"/>
    <lineage>
        <taxon>Bacteria</taxon>
        <taxon>Bacillati</taxon>
        <taxon>Bacillota</taxon>
        <taxon>Bacilli</taxon>
        <taxon>Bacillales</taxon>
        <taxon>Paenibacillaceae</taxon>
        <taxon>Paenibacillus</taxon>
    </lineage>
</organism>
<feature type="domain" description="IrrE N-terminal-like" evidence="2">
    <location>
        <begin position="72"/>
        <end position="148"/>
    </location>
</feature>
<dbReference type="RefSeq" id="WP_089524427.1">
    <property type="nucleotide sequence ID" value="NZ_NMUQ01000001.1"/>
</dbReference>
<dbReference type="OrthoDB" id="9816277at2"/>
<dbReference type="Proteomes" id="UP000215145">
    <property type="component" value="Unassembled WGS sequence"/>
</dbReference>
<dbReference type="EMBL" id="NMUQ01000001">
    <property type="protein sequence ID" value="OXM17352.1"/>
    <property type="molecule type" value="Genomic_DNA"/>
</dbReference>
<dbReference type="Gene3D" id="1.10.10.2910">
    <property type="match status" value="1"/>
</dbReference>